<dbReference type="GO" id="GO:0008168">
    <property type="term" value="F:methyltransferase activity"/>
    <property type="evidence" value="ECO:0007669"/>
    <property type="project" value="UniProtKB-KW"/>
</dbReference>
<dbReference type="GO" id="GO:0032259">
    <property type="term" value="P:methylation"/>
    <property type="evidence" value="ECO:0007669"/>
    <property type="project" value="UniProtKB-KW"/>
</dbReference>
<accession>A0A947GHY1</accession>
<evidence type="ECO:0000313" key="3">
    <source>
        <dbReference type="EMBL" id="MBT9314442.1"/>
    </source>
</evidence>
<feature type="region of interest" description="Disordered" evidence="1">
    <location>
        <begin position="1"/>
        <end position="27"/>
    </location>
</feature>
<dbReference type="InterPro" id="IPR006342">
    <property type="entry name" value="FkbM_mtfrase"/>
</dbReference>
<comment type="caution">
    <text evidence="3">The sequence shown here is derived from an EMBL/GenBank/DDBJ whole genome shotgun (WGS) entry which is preliminary data.</text>
</comment>
<dbReference type="Gene3D" id="3.40.50.150">
    <property type="entry name" value="Vaccinia Virus protein VP39"/>
    <property type="match status" value="1"/>
</dbReference>
<sequence>MADKPDVKRQPKRQPKPKPKKKQSDVVTIPQGVGAGLQFHPDESNPTFAQGTYELPIQKILAQHLTPGDVFYDIGANIGFFSTLAARLVGKLGQVYAFEPVSKNAARIRRNGKLNQFSQIKVFEKAVSQNSGKGNLLLAQHSGGATLSTVGTPPDMAGSVQVDLISIDDWINKKKVKPPSLVKIDVEGAELQVIQGMLATIRTFKPILLYEVDAAQLGDFQKKQEELDAYVKDLGYQIAHLEAAYDVPGWHIGHAIAIPAEPSE</sequence>
<dbReference type="Pfam" id="PF05050">
    <property type="entry name" value="Methyltransf_21"/>
    <property type="match status" value="1"/>
</dbReference>
<evidence type="ECO:0000259" key="2">
    <source>
        <dbReference type="Pfam" id="PF05050"/>
    </source>
</evidence>
<reference evidence="3" key="1">
    <citation type="submission" date="2020-11" db="EMBL/GenBank/DDBJ databases">
        <authorList>
            <person name="Konstantinou D."/>
            <person name="Gkelis S."/>
            <person name="Popin R."/>
            <person name="Fewer D."/>
            <person name="Sivonen K."/>
        </authorList>
    </citation>
    <scope>NUCLEOTIDE SEQUENCE</scope>
    <source>
        <strain evidence="3">TAU-MAC 1115</strain>
    </source>
</reference>
<proteinExistence type="predicted"/>
<gene>
    <name evidence="3" type="ORF">IXB50_03285</name>
</gene>
<keyword evidence="3" id="KW-0489">Methyltransferase</keyword>
<dbReference type="PANTHER" id="PTHR34203:SF15">
    <property type="entry name" value="SLL1173 PROTEIN"/>
    <property type="match status" value="1"/>
</dbReference>
<reference evidence="3" key="2">
    <citation type="journal article" date="2021" name="Mar. Drugs">
        <title>Genome Reduction and Secondary Metabolism of the Marine Sponge-Associated Cyanobacterium Leptothoe.</title>
        <authorList>
            <person name="Konstantinou D."/>
            <person name="Popin R.V."/>
            <person name="Fewer D.P."/>
            <person name="Sivonen K."/>
            <person name="Gkelis S."/>
        </authorList>
    </citation>
    <scope>NUCLEOTIDE SEQUENCE</scope>
    <source>
        <strain evidence="3">TAU-MAC 1115</strain>
    </source>
</reference>
<protein>
    <submittedName>
        <fullName evidence="3">FkbM family methyltransferase</fullName>
    </submittedName>
</protein>
<organism evidence="3 4">
    <name type="scientific">Leptothoe spongobia TAU-MAC 1115</name>
    <dbReference type="NCBI Taxonomy" id="1967444"/>
    <lineage>
        <taxon>Bacteria</taxon>
        <taxon>Bacillati</taxon>
        <taxon>Cyanobacteriota</taxon>
        <taxon>Cyanophyceae</taxon>
        <taxon>Nodosilineales</taxon>
        <taxon>Cymatolegaceae</taxon>
        <taxon>Leptothoe</taxon>
        <taxon>Leptothoe spongobia</taxon>
    </lineage>
</organism>
<feature type="compositionally biased region" description="Basic residues" evidence="1">
    <location>
        <begin position="10"/>
        <end position="21"/>
    </location>
</feature>
<name>A0A947GHY1_9CYAN</name>
<dbReference type="InterPro" id="IPR052514">
    <property type="entry name" value="SAM-dependent_MTase"/>
</dbReference>
<dbReference type="Proteomes" id="UP000717364">
    <property type="component" value="Unassembled WGS sequence"/>
</dbReference>
<evidence type="ECO:0000256" key="1">
    <source>
        <dbReference type="SAM" id="MobiDB-lite"/>
    </source>
</evidence>
<dbReference type="SUPFAM" id="SSF53335">
    <property type="entry name" value="S-adenosyl-L-methionine-dependent methyltransferases"/>
    <property type="match status" value="1"/>
</dbReference>
<feature type="domain" description="Methyltransferase FkbM" evidence="2">
    <location>
        <begin position="73"/>
        <end position="238"/>
    </location>
</feature>
<dbReference type="PANTHER" id="PTHR34203">
    <property type="entry name" value="METHYLTRANSFERASE, FKBM FAMILY PROTEIN"/>
    <property type="match status" value="1"/>
</dbReference>
<dbReference type="NCBIfam" id="TIGR01444">
    <property type="entry name" value="fkbM_fam"/>
    <property type="match status" value="1"/>
</dbReference>
<dbReference type="InterPro" id="IPR029063">
    <property type="entry name" value="SAM-dependent_MTases_sf"/>
</dbReference>
<keyword evidence="4" id="KW-1185">Reference proteome</keyword>
<evidence type="ECO:0000313" key="4">
    <source>
        <dbReference type="Proteomes" id="UP000717364"/>
    </source>
</evidence>
<keyword evidence="3" id="KW-0808">Transferase</keyword>
<dbReference type="AlphaFoldDB" id="A0A947GHY1"/>
<dbReference type="EMBL" id="JADOES010000004">
    <property type="protein sequence ID" value="MBT9314442.1"/>
    <property type="molecule type" value="Genomic_DNA"/>
</dbReference>